<proteinExistence type="predicted"/>
<sequence>MNEIIKLESEFRRIENIYLEKRKAISADESNHFTITLSYSELSKKFIENETKGIVDFANNLINNANDENVEKEINSKTELFLTEFALSLIYS</sequence>
<reference evidence="1 2" key="1">
    <citation type="submission" date="2020-08" db="EMBL/GenBank/DDBJ databases">
        <title>Description of novel Flavobacterium F-408 isolate.</title>
        <authorList>
            <person name="Saticioglu I.B."/>
            <person name="Duman M."/>
            <person name="Altun S."/>
        </authorList>
    </citation>
    <scope>NUCLEOTIDE SEQUENCE [LARGE SCALE GENOMIC DNA]</scope>
    <source>
        <strain evidence="1 2">F-408</strain>
    </source>
</reference>
<evidence type="ECO:0000313" key="1">
    <source>
        <dbReference type="EMBL" id="MBC5835862.1"/>
    </source>
</evidence>
<protein>
    <submittedName>
        <fullName evidence="1">Uncharacterized protein</fullName>
    </submittedName>
</protein>
<accession>A0ABR7J2B6</accession>
<organism evidence="1 2">
    <name type="scientific">Flavobacterium bernardetii</name>
    <dbReference type="NCBI Taxonomy" id="2813823"/>
    <lineage>
        <taxon>Bacteria</taxon>
        <taxon>Pseudomonadati</taxon>
        <taxon>Bacteroidota</taxon>
        <taxon>Flavobacteriia</taxon>
        <taxon>Flavobacteriales</taxon>
        <taxon>Flavobacteriaceae</taxon>
        <taxon>Flavobacterium</taxon>
    </lineage>
</organism>
<dbReference type="EMBL" id="JACRUN010000008">
    <property type="protein sequence ID" value="MBC5835862.1"/>
    <property type="molecule type" value="Genomic_DNA"/>
</dbReference>
<evidence type="ECO:0000313" key="2">
    <source>
        <dbReference type="Proteomes" id="UP000605990"/>
    </source>
</evidence>
<gene>
    <name evidence="1" type="ORF">H8R27_13280</name>
</gene>
<comment type="caution">
    <text evidence="1">The sequence shown here is derived from an EMBL/GenBank/DDBJ whole genome shotgun (WGS) entry which is preliminary data.</text>
</comment>
<dbReference type="Proteomes" id="UP000605990">
    <property type="component" value="Unassembled WGS sequence"/>
</dbReference>
<name>A0ABR7J2B6_9FLAO</name>
<dbReference type="RefSeq" id="WP_166125605.1">
    <property type="nucleotide sequence ID" value="NZ_JAANOQ010000002.1"/>
</dbReference>
<keyword evidence="2" id="KW-1185">Reference proteome</keyword>